<sequence length="514" mass="58944">MPFVLETIIGRHRCRHCFRYNEKSPYKTGRRSSISSLENRRSLIYVENYTTPAVFTDFGGELLTLTGCKREKRKKSPTSESRSVSVQKKPRRFAPPSPSSSSATLTLVCWNFLSVLLFLLALGVSNANGNNNNNLGNVNNKQYNFRNKQYNSDRFPNHHRYSTTSNSLKHSKGPYHNSLYKIAGSYSYNVEPMSEKQSMLRRHNFGQRDYDSRGRNGYTGRQGTMANEAATNKGNGRSSLATTGSTPLATSALQHSSQSSRELFTGPSRSNCIEQCHLFSGRTSSELCRAPPSLKSSHKTKVNHVLFKWRLLSDTYLFSFESGQLNLVKFFNVSLHRRKDLSEIKHYGLKDEYRVCVDPWKKKTDCERCFDSLRPTIAEVTEDYYQFDKRVLSKFECTTTKIEKVYSSTANCSLCRLISRHYWGEKPANKADEKRVFYVRWLLVTRTSVMVKRPCIEWCELVELACPHVTPSKKHHGIKKDLEHAGLPSFRCRALAESFWSRKFILKPFTVPGV</sequence>
<feature type="region of interest" description="Disordered" evidence="1">
    <location>
        <begin position="207"/>
        <end position="264"/>
    </location>
</feature>
<accession>A0A915L4S7</accession>
<keyword evidence="2" id="KW-1185">Reference proteome</keyword>
<name>A0A915L4S7_ROMCU</name>
<organism evidence="2 3">
    <name type="scientific">Romanomermis culicivorax</name>
    <name type="common">Nematode worm</name>
    <dbReference type="NCBI Taxonomy" id="13658"/>
    <lineage>
        <taxon>Eukaryota</taxon>
        <taxon>Metazoa</taxon>
        <taxon>Ecdysozoa</taxon>
        <taxon>Nematoda</taxon>
        <taxon>Enoplea</taxon>
        <taxon>Dorylaimia</taxon>
        <taxon>Mermithida</taxon>
        <taxon>Mermithoidea</taxon>
        <taxon>Mermithidae</taxon>
        <taxon>Romanomermis</taxon>
    </lineage>
</organism>
<evidence type="ECO:0000313" key="3">
    <source>
        <dbReference type="WBParaSite" id="nRc.2.0.1.t46085-RA"/>
    </source>
</evidence>
<feature type="compositionally biased region" description="Polar residues" evidence="1">
    <location>
        <begin position="219"/>
        <end position="264"/>
    </location>
</feature>
<dbReference type="Proteomes" id="UP000887565">
    <property type="component" value="Unplaced"/>
</dbReference>
<dbReference type="WBParaSite" id="nRc.2.0.1.t46085-RA">
    <property type="protein sequence ID" value="nRc.2.0.1.t46085-RA"/>
    <property type="gene ID" value="nRc.2.0.1.g46085"/>
</dbReference>
<proteinExistence type="predicted"/>
<evidence type="ECO:0000256" key="1">
    <source>
        <dbReference type="SAM" id="MobiDB-lite"/>
    </source>
</evidence>
<dbReference type="AlphaFoldDB" id="A0A915L4S7"/>
<protein>
    <submittedName>
        <fullName evidence="3">Uncharacterized protein</fullName>
    </submittedName>
</protein>
<feature type="region of interest" description="Disordered" evidence="1">
    <location>
        <begin position="149"/>
        <end position="173"/>
    </location>
</feature>
<feature type="region of interest" description="Disordered" evidence="1">
    <location>
        <begin position="69"/>
        <end position="102"/>
    </location>
</feature>
<reference evidence="3" key="1">
    <citation type="submission" date="2022-11" db="UniProtKB">
        <authorList>
            <consortium name="WormBaseParasite"/>
        </authorList>
    </citation>
    <scope>IDENTIFICATION</scope>
</reference>
<evidence type="ECO:0000313" key="2">
    <source>
        <dbReference type="Proteomes" id="UP000887565"/>
    </source>
</evidence>